<dbReference type="GO" id="GO:0030286">
    <property type="term" value="C:dynein complex"/>
    <property type="evidence" value="ECO:0007669"/>
    <property type="project" value="UniProtKB-KW"/>
</dbReference>
<feature type="compositionally biased region" description="Basic and acidic residues" evidence="14">
    <location>
        <begin position="739"/>
        <end position="751"/>
    </location>
</feature>
<dbReference type="InterPro" id="IPR043160">
    <property type="entry name" value="Dynein_C_barrel"/>
</dbReference>
<keyword evidence="24" id="KW-1185">Reference proteome</keyword>
<dbReference type="Pfam" id="PF12777">
    <property type="entry name" value="MT"/>
    <property type="match status" value="1"/>
</dbReference>
<accession>A0A2A9MPS9</accession>
<keyword evidence="6" id="KW-0067">ATP-binding</keyword>
<feature type="domain" description="Dynein 2 heavy chain 1 cytoplasmic ATPase lid" evidence="22">
    <location>
        <begin position="309"/>
        <end position="393"/>
    </location>
</feature>
<evidence type="ECO:0000256" key="10">
    <source>
        <dbReference type="ARBA" id="ARBA00023175"/>
    </source>
</evidence>
<evidence type="ECO:0000259" key="16">
    <source>
        <dbReference type="Pfam" id="PF12777"/>
    </source>
</evidence>
<feature type="domain" description="Dynein heavy chain coiled coil stalk" evidence="16">
    <location>
        <begin position="864"/>
        <end position="1201"/>
    </location>
</feature>
<dbReference type="Pfam" id="PF12775">
    <property type="entry name" value="AAA_7"/>
    <property type="match status" value="1"/>
</dbReference>
<dbReference type="Pfam" id="PF17852">
    <property type="entry name" value="Dynein_AAA_lid"/>
    <property type="match status" value="1"/>
</dbReference>
<evidence type="ECO:0000259" key="19">
    <source>
        <dbReference type="Pfam" id="PF17852"/>
    </source>
</evidence>
<evidence type="ECO:0000256" key="14">
    <source>
        <dbReference type="SAM" id="MobiDB-lite"/>
    </source>
</evidence>
<evidence type="ECO:0000259" key="22">
    <source>
        <dbReference type="Pfam" id="PF22597"/>
    </source>
</evidence>
<evidence type="ECO:0000256" key="3">
    <source>
        <dbReference type="ARBA" id="ARBA00022701"/>
    </source>
</evidence>
<dbReference type="InterPro" id="IPR024743">
    <property type="entry name" value="Dynein_HC_stalk"/>
</dbReference>
<evidence type="ECO:0000256" key="5">
    <source>
        <dbReference type="ARBA" id="ARBA00022741"/>
    </source>
</evidence>
<dbReference type="STRING" id="94643.A0A2A9MPS9"/>
<dbReference type="OrthoDB" id="5593012at2759"/>
<keyword evidence="2" id="KW-0963">Cytoplasm</keyword>
<dbReference type="GO" id="GO:0051959">
    <property type="term" value="F:dynein light intermediate chain binding"/>
    <property type="evidence" value="ECO:0007669"/>
    <property type="project" value="InterPro"/>
</dbReference>
<dbReference type="InterPro" id="IPR024317">
    <property type="entry name" value="Dynein_heavy_chain_D4_dom"/>
</dbReference>
<keyword evidence="8 13" id="KW-0175">Coiled coil</keyword>
<organism evidence="23 24">
    <name type="scientific">Besnoitia besnoiti</name>
    <name type="common">Apicomplexan protozoan</name>
    <dbReference type="NCBI Taxonomy" id="94643"/>
    <lineage>
        <taxon>Eukaryota</taxon>
        <taxon>Sar</taxon>
        <taxon>Alveolata</taxon>
        <taxon>Apicomplexa</taxon>
        <taxon>Conoidasida</taxon>
        <taxon>Coccidia</taxon>
        <taxon>Eucoccidiorida</taxon>
        <taxon>Eimeriorina</taxon>
        <taxon>Sarcocystidae</taxon>
        <taxon>Besnoitia</taxon>
    </lineage>
</organism>
<dbReference type="InterPro" id="IPR042219">
    <property type="entry name" value="AAA_lid_11_sf"/>
</dbReference>
<dbReference type="Pfam" id="PF22597">
    <property type="entry name" value="DYN_lid"/>
    <property type="match status" value="1"/>
</dbReference>
<dbReference type="Pfam" id="PF18198">
    <property type="entry name" value="AAA_lid_11"/>
    <property type="match status" value="1"/>
</dbReference>
<dbReference type="Gene3D" id="1.10.8.720">
    <property type="entry name" value="Region D6 of dynein motor"/>
    <property type="match status" value="1"/>
</dbReference>
<dbReference type="FunFam" id="1.10.8.720:FF:000001">
    <property type="entry name" value="dynein heavy chain 7, axonemal"/>
    <property type="match status" value="1"/>
</dbReference>
<feature type="coiled-coil region" evidence="13">
    <location>
        <begin position="2070"/>
        <end position="2107"/>
    </location>
</feature>
<dbReference type="InterPro" id="IPR041228">
    <property type="entry name" value="Dynein_C"/>
</dbReference>
<sequence length="2317" mass="257858">MKHEPSLSDKDREYLRDNLFLFALLWSLGAALDESSRPQFDLFVRRWLSGAPDLLSEFHLLSCADCVYRPRAWKHGIPEGSSVFDFFFDAKTLHWSPFALLVPSAVPAERPQGHALVVPTPETARTKLFLEVYARSGVNALLVGGTGTGKTVSIAAQLRDAAFSQGPGAFTSLALCFSAKTAANEVQDAIDARLDRRRAGHFAPSLGRRCVVFLDDLNMPAKVCGAQPVIELLRQWHTSGGWFDRKTWAFRRIEKIQFLAAMGVPGGSRQQLTPRYLRHFNLLYLPPFPRASLVAIFDAVLASKYRSFPQDIQTHAKKLVEAAVDVYRDICEALPPTPAQSHYTFNLRDLARAVDGLGVCSPASLQNCDDLFLCWFHELQRVFSDRLVCQADKAKVFHILTRTLEATCRRRYETLLPSQPAAGGADAGWCSAAPHAPPPLLFCAFADPQRPVYRRVSLEEVRAVAERAAAEHNLLNPKAPLSLVLFTQALKHFTRLLRILTHPRGNALLVGFGGSGRKTLTRLASFLAGFEAASVQVTRAYGLADWREDLKNILVKTGAQAKHLTFMLSDVQLANDAFLEDVANLLNTGEVPNIFSTEDKIGIFDLLSHGSSSACASPGLTSGGRPASGDLFEVFVANCREKLHIVLSFPPIGETLRHKIRLFPALVNCCAINWFSPWREPALEAVAREELRGLRLGSLLAPTQEEGEPSDASADTHDARRRGGDAAPEKKPSPPGSTEAKRPNLRIEARASHPRSSQLGESEETSKGDEETACGQKDAAQGGEEALRRLGGGLVDPADSASQLCSVFSSMQLDVAELVEAYQRDLKRFFYITPRSYLEFLRLFAHLSVAKRDELNRASQQYRVGLEKIHAASEQVERIRTELEALQPQLVTASQETSDLMASISKMQESAALTRATVEVEEAQCKAQADAAAAVKEQCQAELDKAMPALVSAIEALKKLSKSDITELNSMKSPPAGVVKVMEALCKMFRIKPAKASAGASRKDFWSASKKYLLSDTKFLQRLFAYDRDHIPAAVMAELLPYQIDPDFDPEVIKKASVAATSLCRWVRAIVVYDQVAKVVEPKQRNLEHAQAELAVAAAKLEEKKTELSEVQALVENLLAQHSAAERKKEELKAQFDDCAHRLQVAERLILDLAGEKKRWRASYRELKARLETLLGELLLTSGVLAYGGVFPAPYRQRCVSTWTATLKRRGVAVASEFDLRKAAGDALQIQTWVMNLLPNDAVSIENAIILSLSTRWPMLIDPQSQATRWLKKSHPAEMKVLRATDDTHFRALKAAIEMGTMVLIEHCSDELDSSLEPLFARAVFKAGGAEMIRLRDTAIDYSRSFRLFLSTLLSNPHFPPEHCAQLTLLDFSVTPEGLQDQLLGVLVAHEEPEIETQRQAVIAESAASKQQLQALEGKILQLLSNAKGDMLDDGELLAALSSSKAAAQRIEDRVEAHRRTEELVNASRARYRPVALRTARLFFVLADLATVDRMYQFSVEWFTAIFAEAFETTPTPEGDTEDLEGRLEEIEAQFLTLLYESVCRSLFEKDKLLFSLMLAFALMRADDELNGDQLKLLLRGGITGRAISQPKPEAAEAWLSDLAWMRLVELQASAGEGDFFWNFLEFFQDTIDEWRDLCDSEDPLDASWPADADQEASELEKCLLIQALRPECLVRALRKLVEEKLGAFFLEPPTFDLNVSYKLATPARPLVFALSSGADPMELIMKLARAHKMERRLVALSLGQGQGPKAVAAIETAIRAGSWVLLQNCHLGSSFLAQLERIVEDLPLRQIHPDFRLCLTSMPSPQFPVSILLNSVKVTNEPPRGLRQNMLRAYVGFDDEFLENHSKPSVWKNMLFALCYFHAMLLERRKFGPLGWNVPYEFSQSDIAICIRQLNYFVGTFEQVPWKTLKYLVAETNYGGRITDPWDRRLINYLIDDIYCPKVLEQGFCLSESDDIFVPPWTSTLNEYLGFIRDFPAEESPEVYTLHTNASMSVALSEASFILDTLLSLQPRTFAANADSGSASFTTTASAVAKAILEQLPGLFDVAAVELKYPIAYAEILNTVLIQELSRYNRLLVEIQSRLKAVQDAEKGLVLLTAELEELSANLVNNRVPLAFSRFAYPSLKPLSAWTKDLGLRLDSFQRWIDRGPPAAFWLSGFFFTQAFLTAILQSFSRRAQIPIDAISFDFEVLASAGAQQSLAELSGDKPAAGCYVYGLYLEGARWDEEERVVAEALPKHLFYEMPMIWFEPCEISRPRKAAHVYECPVYKTAARAGTLSTTGHSKNFLQAVRLPIDPEQSSEAYWAKRGVALLLQLSE</sequence>
<dbReference type="PANTHER" id="PTHR22878">
    <property type="entry name" value="DYNEIN HEAVY CHAIN 6, AXONEMAL-LIKE-RELATED"/>
    <property type="match status" value="1"/>
</dbReference>
<evidence type="ECO:0000313" key="24">
    <source>
        <dbReference type="Proteomes" id="UP000224006"/>
    </source>
</evidence>
<dbReference type="Pfam" id="PF12780">
    <property type="entry name" value="AAA_8"/>
    <property type="match status" value="1"/>
</dbReference>
<feature type="domain" description="Dynein heavy chain AAA 5 extension" evidence="19">
    <location>
        <begin position="7"/>
        <end position="98"/>
    </location>
</feature>
<dbReference type="Pfam" id="PF03028">
    <property type="entry name" value="Dynein_heavy"/>
    <property type="match status" value="1"/>
</dbReference>
<evidence type="ECO:0000256" key="6">
    <source>
        <dbReference type="ARBA" id="ARBA00022840"/>
    </source>
</evidence>
<keyword evidence="5" id="KW-0547">Nucleotide-binding</keyword>
<dbReference type="EMBL" id="NWUJ01000001">
    <property type="protein sequence ID" value="PFH38386.1"/>
    <property type="molecule type" value="Genomic_DNA"/>
</dbReference>
<reference evidence="23 24" key="1">
    <citation type="submission" date="2017-09" db="EMBL/GenBank/DDBJ databases">
        <title>Genome sequencing of Besnoitia besnoiti strain Bb-Ger1.</title>
        <authorList>
            <person name="Schares G."/>
            <person name="Venepally P."/>
            <person name="Lorenzi H.A."/>
        </authorList>
    </citation>
    <scope>NUCLEOTIDE SEQUENCE [LARGE SCALE GENOMIC DNA]</scope>
    <source>
        <strain evidence="23 24">Bb-Ger1</strain>
    </source>
</reference>
<dbReference type="GO" id="GO:0045505">
    <property type="term" value="F:dynein intermediate chain binding"/>
    <property type="evidence" value="ECO:0007669"/>
    <property type="project" value="InterPro"/>
</dbReference>
<dbReference type="FunFam" id="3.40.50.300:FF:002141">
    <property type="entry name" value="Dynein heavy chain"/>
    <property type="match status" value="1"/>
</dbReference>
<dbReference type="InterPro" id="IPR054354">
    <property type="entry name" value="DYNC2H1-like_lid"/>
</dbReference>
<dbReference type="Gene3D" id="3.40.50.300">
    <property type="entry name" value="P-loop containing nucleotide triphosphate hydrolases"/>
    <property type="match status" value="3"/>
</dbReference>
<evidence type="ECO:0000259" key="21">
    <source>
        <dbReference type="Pfam" id="PF18199"/>
    </source>
</evidence>
<dbReference type="FunFam" id="3.40.50.300:FF:000362">
    <property type="entry name" value="Dynein, axonemal, heavy chain 6"/>
    <property type="match status" value="1"/>
</dbReference>
<dbReference type="SUPFAM" id="SSF52540">
    <property type="entry name" value="P-loop containing nucleoside triphosphate hydrolases"/>
    <property type="match status" value="2"/>
</dbReference>
<keyword evidence="9" id="KW-0969">Cilium</keyword>
<evidence type="ECO:0000256" key="9">
    <source>
        <dbReference type="ARBA" id="ARBA00023069"/>
    </source>
</evidence>
<evidence type="ECO:0000256" key="13">
    <source>
        <dbReference type="SAM" id="Coils"/>
    </source>
</evidence>
<dbReference type="GO" id="GO:0005524">
    <property type="term" value="F:ATP binding"/>
    <property type="evidence" value="ECO:0007669"/>
    <property type="project" value="UniProtKB-KW"/>
</dbReference>
<dbReference type="InterPro" id="IPR004273">
    <property type="entry name" value="Dynein_heavy_D6_P-loop"/>
</dbReference>
<evidence type="ECO:0000259" key="18">
    <source>
        <dbReference type="Pfam" id="PF12781"/>
    </source>
</evidence>
<dbReference type="GO" id="GO:0005930">
    <property type="term" value="C:axoneme"/>
    <property type="evidence" value="ECO:0007669"/>
    <property type="project" value="UniProtKB-SubCell"/>
</dbReference>
<keyword evidence="12" id="KW-0966">Cell projection</keyword>
<feature type="coiled-coil region" evidence="13">
    <location>
        <begin position="1087"/>
        <end position="1177"/>
    </location>
</feature>
<dbReference type="Gene3D" id="1.20.1270.280">
    <property type="match status" value="1"/>
</dbReference>
<evidence type="ECO:0000313" key="23">
    <source>
        <dbReference type="EMBL" id="PFH38386.1"/>
    </source>
</evidence>
<dbReference type="FunFam" id="1.10.8.1220:FF:000001">
    <property type="entry name" value="Dynein axonemal heavy chain 5"/>
    <property type="match status" value="1"/>
</dbReference>
<dbReference type="Proteomes" id="UP000224006">
    <property type="component" value="Chromosome I"/>
</dbReference>
<dbReference type="Gene3D" id="6.10.140.1060">
    <property type="match status" value="1"/>
</dbReference>
<comment type="subcellular location">
    <subcellularLocation>
        <location evidence="1">Cytoplasm</location>
        <location evidence="1">Cytoskeleton</location>
        <location evidence="1">Cilium axoneme</location>
    </subcellularLocation>
</comment>
<dbReference type="Gene3D" id="1.20.920.30">
    <property type="match status" value="1"/>
</dbReference>
<dbReference type="Gene3D" id="1.10.8.1220">
    <property type="match status" value="1"/>
</dbReference>
<gene>
    <name evidence="23" type="ORF">BESB_007280</name>
</gene>
<evidence type="ECO:0000256" key="4">
    <source>
        <dbReference type="ARBA" id="ARBA00022737"/>
    </source>
</evidence>
<feature type="compositionally biased region" description="Basic and acidic residues" evidence="14">
    <location>
        <begin position="714"/>
        <end position="732"/>
    </location>
</feature>
<dbReference type="Gene3D" id="3.10.490.20">
    <property type="match status" value="1"/>
</dbReference>
<dbReference type="InterPro" id="IPR041658">
    <property type="entry name" value="AAA_lid_11"/>
</dbReference>
<dbReference type="InterPro" id="IPR035706">
    <property type="entry name" value="AAA_9"/>
</dbReference>
<evidence type="ECO:0000259" key="20">
    <source>
        <dbReference type="Pfam" id="PF18198"/>
    </source>
</evidence>
<evidence type="ECO:0000259" key="15">
    <source>
        <dbReference type="Pfam" id="PF03028"/>
    </source>
</evidence>
<evidence type="ECO:0000256" key="11">
    <source>
        <dbReference type="ARBA" id="ARBA00023212"/>
    </source>
</evidence>
<evidence type="ECO:0000256" key="12">
    <source>
        <dbReference type="ARBA" id="ARBA00023273"/>
    </source>
</evidence>
<dbReference type="Pfam" id="PF12781">
    <property type="entry name" value="AAA_9"/>
    <property type="match status" value="1"/>
</dbReference>
<dbReference type="Pfam" id="PF18199">
    <property type="entry name" value="Dynein_C"/>
    <property type="match status" value="1"/>
</dbReference>
<proteinExistence type="predicted"/>
<evidence type="ECO:0000256" key="8">
    <source>
        <dbReference type="ARBA" id="ARBA00023054"/>
    </source>
</evidence>
<dbReference type="InterPro" id="IPR026983">
    <property type="entry name" value="DHC"/>
</dbReference>
<keyword evidence="3" id="KW-0493">Microtubule</keyword>
<dbReference type="GO" id="GO:0007018">
    <property type="term" value="P:microtubule-based movement"/>
    <property type="evidence" value="ECO:0007669"/>
    <property type="project" value="InterPro"/>
</dbReference>
<evidence type="ECO:0000256" key="2">
    <source>
        <dbReference type="ARBA" id="ARBA00022490"/>
    </source>
</evidence>
<dbReference type="GO" id="GO:0005874">
    <property type="term" value="C:microtubule"/>
    <property type="evidence" value="ECO:0007669"/>
    <property type="project" value="UniProtKB-KW"/>
</dbReference>
<name>A0A2A9MPS9_BESBE</name>
<dbReference type="KEGG" id="bbes:BESB_007280"/>
<feature type="domain" description="Dynein heavy chain AAA lid" evidence="20">
    <location>
        <begin position="1852"/>
        <end position="1991"/>
    </location>
</feature>
<keyword evidence="11" id="KW-0206">Cytoskeleton</keyword>
<evidence type="ECO:0000259" key="17">
    <source>
        <dbReference type="Pfam" id="PF12780"/>
    </source>
</evidence>
<feature type="domain" description="Dynein heavy chain region D6 P-loop" evidence="15">
    <location>
        <begin position="1707"/>
        <end position="1820"/>
    </location>
</feature>
<keyword evidence="7" id="KW-0243">Dynein</keyword>
<dbReference type="GO" id="GO:0008569">
    <property type="term" value="F:minus-end-directed microtubule motor activity"/>
    <property type="evidence" value="ECO:0007669"/>
    <property type="project" value="InterPro"/>
</dbReference>
<keyword evidence="4" id="KW-0677">Repeat</keyword>
<evidence type="ECO:0000256" key="1">
    <source>
        <dbReference type="ARBA" id="ARBA00004430"/>
    </source>
</evidence>
<dbReference type="PANTHER" id="PTHR22878:SF70">
    <property type="entry name" value="DYNEIN HEAVY CHAIN 2, AXONEMAL"/>
    <property type="match status" value="1"/>
</dbReference>
<feature type="domain" description="Dynein heavy chain ATP-binding dynein motor region" evidence="18">
    <location>
        <begin position="1232"/>
        <end position="1451"/>
    </location>
</feature>
<dbReference type="Gene3D" id="1.20.920.20">
    <property type="match status" value="1"/>
</dbReference>
<dbReference type="FunFam" id="3.40.50.300:FF:000049">
    <property type="entry name" value="Dynein, axonemal, heavy chain 5"/>
    <property type="match status" value="1"/>
</dbReference>
<keyword evidence="10" id="KW-0505">Motor protein</keyword>
<evidence type="ECO:0000256" key="7">
    <source>
        <dbReference type="ARBA" id="ARBA00023017"/>
    </source>
</evidence>
<feature type="region of interest" description="Disordered" evidence="14">
    <location>
        <begin position="699"/>
        <end position="782"/>
    </location>
</feature>
<dbReference type="GeneID" id="40305790"/>
<dbReference type="RefSeq" id="XP_029222395.1">
    <property type="nucleotide sequence ID" value="XM_029359482.1"/>
</dbReference>
<dbReference type="FunFam" id="1.20.920.20:FF:000001">
    <property type="entry name" value="dynein heavy chain 2, axonemal"/>
    <property type="match status" value="1"/>
</dbReference>
<dbReference type="InterPro" id="IPR027417">
    <property type="entry name" value="P-loop_NTPase"/>
</dbReference>
<comment type="caution">
    <text evidence="23">The sequence shown here is derived from an EMBL/GenBank/DDBJ whole genome shotgun (WGS) entry which is preliminary data.</text>
</comment>
<dbReference type="Gene3D" id="1.10.472.130">
    <property type="match status" value="1"/>
</dbReference>
<feature type="domain" description="Dynein heavy chain C-terminal" evidence="21">
    <location>
        <begin position="1999"/>
        <end position="2313"/>
    </location>
</feature>
<dbReference type="FunFam" id="1.20.920.30:FF:000002">
    <property type="entry name" value="Dynein axonemal heavy chain 3"/>
    <property type="match status" value="1"/>
</dbReference>
<feature type="domain" description="Dynein heavy chain AAA module D4" evidence="17">
    <location>
        <begin position="481"/>
        <end position="692"/>
    </location>
</feature>
<protein>
    <submittedName>
        <fullName evidence="23">Putative dynein heavy chain</fullName>
    </submittedName>
</protein>
<dbReference type="VEuPathDB" id="ToxoDB:BESB_007280"/>
<dbReference type="FunFam" id="3.10.490.20:FF:000005">
    <property type="entry name" value="Dynein axonemal heavy chain 6"/>
    <property type="match status" value="1"/>
</dbReference>
<dbReference type="InterPro" id="IPR041466">
    <property type="entry name" value="Dynein_AAA5_ext"/>
</dbReference>